<organism evidence="2 3">
    <name type="scientific">Methylophilus aquaticus</name>
    <dbReference type="NCBI Taxonomy" id="1971610"/>
    <lineage>
        <taxon>Bacteria</taxon>
        <taxon>Pseudomonadati</taxon>
        <taxon>Pseudomonadota</taxon>
        <taxon>Betaproteobacteria</taxon>
        <taxon>Nitrosomonadales</taxon>
        <taxon>Methylophilaceae</taxon>
        <taxon>Methylophilus</taxon>
    </lineage>
</organism>
<accession>A0ABT9JRL6</accession>
<dbReference type="InterPro" id="IPR036597">
    <property type="entry name" value="Fido-like_dom_sf"/>
</dbReference>
<dbReference type="RefSeq" id="WP_306388913.1">
    <property type="nucleotide sequence ID" value="NZ_JAVCAP010000010.1"/>
</dbReference>
<dbReference type="InterPro" id="IPR003812">
    <property type="entry name" value="Fido"/>
</dbReference>
<comment type="caution">
    <text evidence="2">The sequence shown here is derived from an EMBL/GenBank/DDBJ whole genome shotgun (WGS) entry which is preliminary data.</text>
</comment>
<dbReference type="Gene3D" id="1.10.3290.10">
    <property type="entry name" value="Fido-like domain"/>
    <property type="match status" value="1"/>
</dbReference>
<dbReference type="Proteomes" id="UP001225906">
    <property type="component" value="Unassembled WGS sequence"/>
</dbReference>
<reference evidence="3" key="1">
    <citation type="journal article" date="2019" name="Int. J. Syst. Evol. Microbiol.">
        <title>The Global Catalogue of Microorganisms (GCM) 10K type strain sequencing project: providing services to taxonomists for standard genome sequencing and annotation.</title>
        <authorList>
            <consortium name="The Broad Institute Genomics Platform"/>
            <consortium name="The Broad Institute Genome Sequencing Center for Infectious Disease"/>
            <person name="Wu L."/>
            <person name="Ma J."/>
        </authorList>
    </citation>
    <scope>NUCLEOTIDE SEQUENCE [LARGE SCALE GENOMIC DNA]</scope>
    <source>
        <strain evidence="3">VKM B-3159</strain>
    </source>
</reference>
<protein>
    <submittedName>
        <fullName evidence="2">Fic family protein</fullName>
    </submittedName>
</protein>
<dbReference type="PANTHER" id="PTHR13504">
    <property type="entry name" value="FIDO DOMAIN-CONTAINING PROTEIN DDB_G0283145"/>
    <property type="match status" value="1"/>
</dbReference>
<dbReference type="Pfam" id="PF02661">
    <property type="entry name" value="Fic"/>
    <property type="match status" value="1"/>
</dbReference>
<keyword evidence="3" id="KW-1185">Reference proteome</keyword>
<dbReference type="PROSITE" id="PS51459">
    <property type="entry name" value="FIDO"/>
    <property type="match status" value="1"/>
</dbReference>
<evidence type="ECO:0000313" key="3">
    <source>
        <dbReference type="Proteomes" id="UP001225906"/>
    </source>
</evidence>
<dbReference type="PANTHER" id="PTHR13504:SF38">
    <property type="entry name" value="FIDO DOMAIN-CONTAINING PROTEIN"/>
    <property type="match status" value="1"/>
</dbReference>
<evidence type="ECO:0000313" key="2">
    <source>
        <dbReference type="EMBL" id="MDP8567185.1"/>
    </source>
</evidence>
<dbReference type="InterPro" id="IPR040198">
    <property type="entry name" value="Fido_containing"/>
</dbReference>
<dbReference type="EMBL" id="JAVCAP010000010">
    <property type="protein sequence ID" value="MDP8567185.1"/>
    <property type="molecule type" value="Genomic_DNA"/>
</dbReference>
<sequence>MSIIEASLSADKLYLSNHIIKALNFHAITCLHTNAGEFRPCPVKVGEYIPPEHFRVEALMADFVNLVNRRWEETDPLVLATYVLWRLNHIHPFINGNGRTARAIAYFVLCVRSGGVLPGSVMLPELLKRDRDEYVAALQQVDDSYNNANFDLTPLHALMQRLVEEQLST</sequence>
<dbReference type="SUPFAM" id="SSF140931">
    <property type="entry name" value="Fic-like"/>
    <property type="match status" value="1"/>
</dbReference>
<proteinExistence type="predicted"/>
<gene>
    <name evidence="2" type="ORF">Q9291_04940</name>
</gene>
<feature type="domain" description="Fido" evidence="1">
    <location>
        <begin position="15"/>
        <end position="161"/>
    </location>
</feature>
<evidence type="ECO:0000259" key="1">
    <source>
        <dbReference type="PROSITE" id="PS51459"/>
    </source>
</evidence>
<name>A0ABT9JRL6_9PROT</name>